<dbReference type="Pfam" id="PF00528">
    <property type="entry name" value="BPD_transp_1"/>
    <property type="match status" value="1"/>
</dbReference>
<evidence type="ECO:0000256" key="2">
    <source>
        <dbReference type="ARBA" id="ARBA00022448"/>
    </source>
</evidence>
<dbReference type="InterPro" id="IPR000515">
    <property type="entry name" value="MetI-like"/>
</dbReference>
<comment type="similarity">
    <text evidence="7">Belongs to the binding-protein-dependent transport system permease family.</text>
</comment>
<keyword evidence="5 7" id="KW-1133">Transmembrane helix</keyword>
<dbReference type="PANTHER" id="PTHR43744">
    <property type="entry name" value="ABC TRANSPORTER PERMEASE PROTEIN MG189-RELATED-RELATED"/>
    <property type="match status" value="1"/>
</dbReference>
<evidence type="ECO:0000256" key="5">
    <source>
        <dbReference type="ARBA" id="ARBA00022989"/>
    </source>
</evidence>
<keyword evidence="6 7" id="KW-0472">Membrane</keyword>
<dbReference type="PROSITE" id="PS50928">
    <property type="entry name" value="ABC_TM1"/>
    <property type="match status" value="1"/>
</dbReference>
<dbReference type="SUPFAM" id="SSF161098">
    <property type="entry name" value="MetI-like"/>
    <property type="match status" value="1"/>
</dbReference>
<reference evidence="9" key="1">
    <citation type="journal article" date="2014" name="Int. J. Syst. Evol. Microbiol.">
        <title>Complete genome sequence of Corynebacterium casei LMG S-19264T (=DSM 44701T), isolated from a smear-ripened cheese.</title>
        <authorList>
            <consortium name="US DOE Joint Genome Institute (JGI-PGF)"/>
            <person name="Walter F."/>
            <person name="Albersmeier A."/>
            <person name="Kalinowski J."/>
            <person name="Ruckert C."/>
        </authorList>
    </citation>
    <scope>NUCLEOTIDE SEQUENCE</scope>
    <source>
        <strain evidence="9">CGMCC 1.15178</strain>
    </source>
</reference>
<dbReference type="EMBL" id="BMHP01000002">
    <property type="protein sequence ID" value="GGD72134.1"/>
    <property type="molecule type" value="Genomic_DNA"/>
</dbReference>
<feature type="transmembrane region" description="Helical" evidence="7">
    <location>
        <begin position="128"/>
        <end position="153"/>
    </location>
</feature>
<feature type="transmembrane region" description="Helical" evidence="7">
    <location>
        <begin position="174"/>
        <end position="196"/>
    </location>
</feature>
<keyword evidence="4 7" id="KW-0812">Transmembrane</keyword>
<dbReference type="GO" id="GO:0055085">
    <property type="term" value="P:transmembrane transport"/>
    <property type="evidence" value="ECO:0007669"/>
    <property type="project" value="InterPro"/>
</dbReference>
<feature type="transmembrane region" description="Helical" evidence="7">
    <location>
        <begin position="84"/>
        <end position="108"/>
    </location>
</feature>
<evidence type="ECO:0000256" key="7">
    <source>
        <dbReference type="RuleBase" id="RU363032"/>
    </source>
</evidence>
<organism evidence="9 10">
    <name type="scientific">Paenibacillus nasutitermitis</name>
    <dbReference type="NCBI Taxonomy" id="1652958"/>
    <lineage>
        <taxon>Bacteria</taxon>
        <taxon>Bacillati</taxon>
        <taxon>Bacillota</taxon>
        <taxon>Bacilli</taxon>
        <taxon>Bacillales</taxon>
        <taxon>Paenibacillaceae</taxon>
        <taxon>Paenibacillus</taxon>
    </lineage>
</organism>
<comment type="subcellular location">
    <subcellularLocation>
        <location evidence="1 7">Cell membrane</location>
        <topology evidence="1 7">Multi-pass membrane protein</topology>
    </subcellularLocation>
</comment>
<dbReference type="PANTHER" id="PTHR43744:SF12">
    <property type="entry name" value="ABC TRANSPORTER PERMEASE PROTEIN MG189-RELATED"/>
    <property type="match status" value="1"/>
</dbReference>
<feature type="domain" description="ABC transmembrane type-1" evidence="8">
    <location>
        <begin position="49"/>
        <end position="256"/>
    </location>
</feature>
<evidence type="ECO:0000313" key="9">
    <source>
        <dbReference type="EMBL" id="GGD72134.1"/>
    </source>
</evidence>
<dbReference type="RefSeq" id="WP_229750319.1">
    <property type="nucleotide sequence ID" value="NZ_BMHP01000002.1"/>
</dbReference>
<evidence type="ECO:0000256" key="1">
    <source>
        <dbReference type="ARBA" id="ARBA00004651"/>
    </source>
</evidence>
<feature type="transmembrane region" description="Helical" evidence="7">
    <location>
        <begin position="237"/>
        <end position="256"/>
    </location>
</feature>
<keyword evidence="2 7" id="KW-0813">Transport</keyword>
<dbReference type="CDD" id="cd06261">
    <property type="entry name" value="TM_PBP2"/>
    <property type="match status" value="1"/>
</dbReference>
<feature type="transmembrane region" description="Helical" evidence="7">
    <location>
        <begin position="53"/>
        <end position="75"/>
    </location>
</feature>
<proteinExistence type="inferred from homology"/>
<dbReference type="Gene3D" id="1.10.3720.10">
    <property type="entry name" value="MetI-like"/>
    <property type="match status" value="1"/>
</dbReference>
<sequence>MIFPFLDMFFSSFKGVAEYSKMKYSLFPDSFQWENYRTAFNNLNMLVLFRNSLTRSVILTILVLLTSSMSGYALAKLRFRGKAIIFRFILSTMMFPGFLFLIPNFYIIVHFPMAGGNDIFGNGGNGGLATTVFGLVVPSMVSAFGIFLMRQFIMTINDAYLEAARVDGASELRIFAQLILPMTVPALATLAIFEFIGSWNEFIWALLLSSINPDLATLPVGIQTLKSNLDPTLTQPLVMAGLVISTVPILLIFILLQKYYVRGLTNVGLK</sequence>
<evidence type="ECO:0000256" key="6">
    <source>
        <dbReference type="ARBA" id="ARBA00023136"/>
    </source>
</evidence>
<dbReference type="AlphaFoldDB" id="A0A916Z1S8"/>
<name>A0A916Z1S8_9BACL</name>
<comment type="caution">
    <text evidence="9">The sequence shown here is derived from an EMBL/GenBank/DDBJ whole genome shotgun (WGS) entry which is preliminary data.</text>
</comment>
<dbReference type="Proteomes" id="UP000612456">
    <property type="component" value="Unassembled WGS sequence"/>
</dbReference>
<dbReference type="InterPro" id="IPR035906">
    <property type="entry name" value="MetI-like_sf"/>
</dbReference>
<accession>A0A916Z1S8</accession>
<protein>
    <submittedName>
        <fullName evidence="9">ABC transporter permease</fullName>
    </submittedName>
</protein>
<reference evidence="9" key="2">
    <citation type="submission" date="2020-09" db="EMBL/GenBank/DDBJ databases">
        <authorList>
            <person name="Sun Q."/>
            <person name="Zhou Y."/>
        </authorList>
    </citation>
    <scope>NUCLEOTIDE SEQUENCE</scope>
    <source>
        <strain evidence="9">CGMCC 1.15178</strain>
    </source>
</reference>
<evidence type="ECO:0000259" key="8">
    <source>
        <dbReference type="PROSITE" id="PS50928"/>
    </source>
</evidence>
<evidence type="ECO:0000256" key="3">
    <source>
        <dbReference type="ARBA" id="ARBA00022475"/>
    </source>
</evidence>
<gene>
    <name evidence="9" type="ORF">GCM10010911_32560</name>
</gene>
<evidence type="ECO:0000313" key="10">
    <source>
        <dbReference type="Proteomes" id="UP000612456"/>
    </source>
</evidence>
<keyword evidence="3" id="KW-1003">Cell membrane</keyword>
<evidence type="ECO:0000256" key="4">
    <source>
        <dbReference type="ARBA" id="ARBA00022692"/>
    </source>
</evidence>
<keyword evidence="10" id="KW-1185">Reference proteome</keyword>
<dbReference type="GO" id="GO:0005886">
    <property type="term" value="C:plasma membrane"/>
    <property type="evidence" value="ECO:0007669"/>
    <property type="project" value="UniProtKB-SubCell"/>
</dbReference>